<dbReference type="RefSeq" id="WP_007708727.1">
    <property type="nucleotide sequence ID" value="NZ_GG657591.1"/>
</dbReference>
<dbReference type="Proteomes" id="UP000004756">
    <property type="component" value="Unassembled WGS sequence"/>
</dbReference>
<evidence type="ECO:0000256" key="1">
    <source>
        <dbReference type="ARBA" id="ARBA00004429"/>
    </source>
</evidence>
<dbReference type="AlphaFoldDB" id="C0CWY4"/>
<name>C0CWY4_9FIRM</name>
<reference evidence="10 11" key="1">
    <citation type="submission" date="2009-02" db="EMBL/GenBank/DDBJ databases">
        <title>Draft genome sequence of Clostridium asparagiforme (DSM 15981).</title>
        <authorList>
            <person name="Sudarsanam P."/>
            <person name="Ley R."/>
            <person name="Guruge J."/>
            <person name="Turnbaugh P.J."/>
            <person name="Mahowald M."/>
            <person name="Liep D."/>
            <person name="Gordon J."/>
        </authorList>
    </citation>
    <scope>NUCLEOTIDE SEQUENCE [LARGE SCALE GENOMIC DNA]</scope>
    <source>
        <strain evidence="10 11">DSM 15981</strain>
    </source>
</reference>
<dbReference type="PROSITE" id="PS50928">
    <property type="entry name" value="ABC_TM1"/>
    <property type="match status" value="1"/>
</dbReference>
<keyword evidence="2 8" id="KW-0813">Transport</keyword>
<evidence type="ECO:0000256" key="4">
    <source>
        <dbReference type="ARBA" id="ARBA00022519"/>
    </source>
</evidence>
<organism evidence="10 11">
    <name type="scientific">[Clostridium] asparagiforme DSM 15981</name>
    <dbReference type="NCBI Taxonomy" id="518636"/>
    <lineage>
        <taxon>Bacteria</taxon>
        <taxon>Bacillati</taxon>
        <taxon>Bacillota</taxon>
        <taxon>Clostridia</taxon>
        <taxon>Lachnospirales</taxon>
        <taxon>Lachnospiraceae</taxon>
        <taxon>Enterocloster</taxon>
    </lineage>
</organism>
<keyword evidence="11" id="KW-1185">Reference proteome</keyword>
<dbReference type="InterPro" id="IPR035906">
    <property type="entry name" value="MetI-like_sf"/>
</dbReference>
<feature type="non-terminal residue" evidence="10">
    <location>
        <position position="211"/>
    </location>
</feature>
<comment type="similarity">
    <text evidence="8">Belongs to the binding-protein-dependent transport system permease family.</text>
</comment>
<comment type="caution">
    <text evidence="10">The sequence shown here is derived from an EMBL/GenBank/DDBJ whole genome shotgun (WGS) entry which is preliminary data.</text>
</comment>
<keyword evidence="7" id="KW-0472">Membrane</keyword>
<protein>
    <submittedName>
        <fullName evidence="10">ABC transporter, permease protein</fullName>
    </submittedName>
</protein>
<dbReference type="GO" id="GO:0055085">
    <property type="term" value="P:transmembrane transport"/>
    <property type="evidence" value="ECO:0007669"/>
    <property type="project" value="InterPro"/>
</dbReference>
<keyword evidence="6" id="KW-1133">Transmembrane helix</keyword>
<keyword evidence="5" id="KW-0812">Transmembrane</keyword>
<sequence>MSWQNRFKSFIKEPQNIILIVLFILMSFLTLLPLVSLIRDTLIAHPSELMSIKGAKAGDFTLFHWYKVFFDGKNSKNLFYSPFWNTVKVSIGSCVIAIGLGGTVAWLVARSDIRFKSIISTIFVFPYIMPSWTLAMAWLNFFRNAYIGGKPGLFTALTGIETANWFAYGQFPIIVVTGLHYAPFAYILIGGILQNMDANLEEAAMLLKASR</sequence>
<dbReference type="PANTHER" id="PTHR43357:SF4">
    <property type="entry name" value="INNER MEMBRANE ABC TRANSPORTER PERMEASE PROTEIN YDCV"/>
    <property type="match status" value="1"/>
</dbReference>
<keyword evidence="3" id="KW-1003">Cell membrane</keyword>
<dbReference type="SUPFAM" id="SSF161098">
    <property type="entry name" value="MetI-like"/>
    <property type="match status" value="1"/>
</dbReference>
<evidence type="ECO:0000256" key="5">
    <source>
        <dbReference type="ARBA" id="ARBA00022692"/>
    </source>
</evidence>
<proteinExistence type="inferred from homology"/>
<dbReference type="Gene3D" id="1.10.3720.10">
    <property type="entry name" value="MetI-like"/>
    <property type="match status" value="1"/>
</dbReference>
<dbReference type="EMBL" id="ACCJ01000068">
    <property type="protein sequence ID" value="EEG56444.1"/>
    <property type="molecule type" value="Genomic_DNA"/>
</dbReference>
<dbReference type="PANTHER" id="PTHR43357">
    <property type="entry name" value="INNER MEMBRANE ABC TRANSPORTER PERMEASE PROTEIN YDCV"/>
    <property type="match status" value="1"/>
</dbReference>
<dbReference type="HOGENOM" id="CLU_1312445_0_0_9"/>
<evidence type="ECO:0000256" key="8">
    <source>
        <dbReference type="RuleBase" id="RU363032"/>
    </source>
</evidence>
<evidence type="ECO:0000256" key="6">
    <source>
        <dbReference type="ARBA" id="ARBA00022989"/>
    </source>
</evidence>
<dbReference type="Pfam" id="PF00528">
    <property type="entry name" value="BPD_transp_1"/>
    <property type="match status" value="1"/>
</dbReference>
<evidence type="ECO:0000313" key="10">
    <source>
        <dbReference type="EMBL" id="EEG56444.1"/>
    </source>
</evidence>
<evidence type="ECO:0000259" key="9">
    <source>
        <dbReference type="PROSITE" id="PS50928"/>
    </source>
</evidence>
<evidence type="ECO:0000256" key="7">
    <source>
        <dbReference type="ARBA" id="ARBA00023136"/>
    </source>
</evidence>
<feature type="domain" description="ABC transmembrane type-1" evidence="9">
    <location>
        <begin position="83"/>
        <end position="211"/>
    </location>
</feature>
<gene>
    <name evidence="10" type="ORF">CLOSTASPAR_01505</name>
</gene>
<evidence type="ECO:0000256" key="2">
    <source>
        <dbReference type="ARBA" id="ARBA00022448"/>
    </source>
</evidence>
<accession>C0CWY4</accession>
<comment type="subcellular location">
    <subcellularLocation>
        <location evidence="1">Cell inner membrane</location>
        <topology evidence="1">Multi-pass membrane protein</topology>
    </subcellularLocation>
    <subcellularLocation>
        <location evidence="8">Cell membrane</location>
        <topology evidence="8">Multi-pass membrane protein</topology>
    </subcellularLocation>
</comment>
<evidence type="ECO:0000256" key="3">
    <source>
        <dbReference type="ARBA" id="ARBA00022475"/>
    </source>
</evidence>
<evidence type="ECO:0000313" key="11">
    <source>
        <dbReference type="Proteomes" id="UP000004756"/>
    </source>
</evidence>
<dbReference type="CDD" id="cd06261">
    <property type="entry name" value="TM_PBP2"/>
    <property type="match status" value="1"/>
</dbReference>
<dbReference type="InterPro" id="IPR000515">
    <property type="entry name" value="MetI-like"/>
</dbReference>
<keyword evidence="4" id="KW-0997">Cell inner membrane</keyword>
<dbReference type="GO" id="GO:0005886">
    <property type="term" value="C:plasma membrane"/>
    <property type="evidence" value="ECO:0007669"/>
    <property type="project" value="UniProtKB-SubCell"/>
</dbReference>